<keyword evidence="3" id="KW-1185">Reference proteome</keyword>
<reference evidence="3" key="1">
    <citation type="submission" date="2023-07" db="EMBL/GenBank/DDBJ databases">
        <title>Molecular identification of indigenous halophilic bacteria isolated from red sea cost, biodegradation of synthetic dyes and assessment of degraded metabolite toxicity.</title>
        <authorList>
            <person name="Chaieb K."/>
            <person name="Altayb H.N."/>
        </authorList>
    </citation>
    <scope>NUCLEOTIDE SEQUENCE [LARGE SCALE GENOMIC DNA]</scope>
    <source>
        <strain evidence="3">K20</strain>
    </source>
</reference>
<evidence type="ECO:0000256" key="1">
    <source>
        <dbReference type="SAM" id="Phobius"/>
    </source>
</evidence>
<feature type="transmembrane region" description="Helical" evidence="1">
    <location>
        <begin position="153"/>
        <end position="181"/>
    </location>
</feature>
<evidence type="ECO:0008006" key="4">
    <source>
        <dbReference type="Google" id="ProtNLM"/>
    </source>
</evidence>
<accession>A0ABS7YQB6</accession>
<name>A0ABS7YQB6_9VIBR</name>
<keyword evidence="1" id="KW-0472">Membrane</keyword>
<protein>
    <recommendedName>
        <fullName evidence="4">Polymerase</fullName>
    </recommendedName>
</protein>
<evidence type="ECO:0000313" key="2">
    <source>
        <dbReference type="EMBL" id="MCA2017548.1"/>
    </source>
</evidence>
<feature type="transmembrane region" description="Helical" evidence="1">
    <location>
        <begin position="187"/>
        <end position="207"/>
    </location>
</feature>
<sequence length="339" mass="38976">MTKLKELSPAHLLVFFVTLIFPILFNVLFSIEHIYINSVVKYVMFVLYVFLMLQLSRYDHEVVEKAFVHCLLLHLVFFYIQVVAYFATGEFVEFSKYVRAKDAVVLYESKALMDSFISARFTGLFTEPSYYSMVALPISAIFLILNKHKLLSVFGIISVGLSLSIAAIIIMALMIGIYIVLSKGNKYLKVLCVVAAILLTPVFYGFYDARINAEADYDAIASRSHVFTEFQVRNAYLNMVGEGVFIDEAKPLGIVGLTGAEIRDSSFYIYLLYSVGLFGFLTFFALMFYLFGFKSMVYLMPLLLFKYHLLSTMFFMTLFLFYFYKEEVSHFAEVRECEI</sequence>
<dbReference type="Proteomes" id="UP001199044">
    <property type="component" value="Unassembled WGS sequence"/>
</dbReference>
<organism evidence="2 3">
    <name type="scientific">Vibrio tritonius</name>
    <dbReference type="NCBI Taxonomy" id="1435069"/>
    <lineage>
        <taxon>Bacteria</taxon>
        <taxon>Pseudomonadati</taxon>
        <taxon>Pseudomonadota</taxon>
        <taxon>Gammaproteobacteria</taxon>
        <taxon>Vibrionales</taxon>
        <taxon>Vibrionaceae</taxon>
        <taxon>Vibrio</taxon>
    </lineage>
</organism>
<gene>
    <name evidence="2" type="ORF">LDJ79_15590</name>
</gene>
<dbReference type="EMBL" id="JAIWIU010000109">
    <property type="protein sequence ID" value="MCA2017548.1"/>
    <property type="molecule type" value="Genomic_DNA"/>
</dbReference>
<feature type="transmembrane region" description="Helical" evidence="1">
    <location>
        <begin position="129"/>
        <end position="146"/>
    </location>
</feature>
<keyword evidence="1" id="KW-1133">Transmembrane helix</keyword>
<comment type="caution">
    <text evidence="2">The sequence shown here is derived from an EMBL/GenBank/DDBJ whole genome shotgun (WGS) entry which is preliminary data.</text>
</comment>
<keyword evidence="1" id="KW-0812">Transmembrane</keyword>
<evidence type="ECO:0000313" key="3">
    <source>
        <dbReference type="Proteomes" id="UP001199044"/>
    </source>
</evidence>
<feature type="transmembrane region" description="Helical" evidence="1">
    <location>
        <begin position="303"/>
        <end position="324"/>
    </location>
</feature>
<feature type="transmembrane region" description="Helical" evidence="1">
    <location>
        <begin position="67"/>
        <end position="87"/>
    </location>
</feature>
<dbReference type="RefSeq" id="WP_225251252.1">
    <property type="nucleotide sequence ID" value="NZ_JAIWIU010000109.1"/>
</dbReference>
<feature type="transmembrane region" description="Helical" evidence="1">
    <location>
        <begin position="267"/>
        <end position="291"/>
    </location>
</feature>
<feature type="transmembrane region" description="Helical" evidence="1">
    <location>
        <begin position="35"/>
        <end position="55"/>
    </location>
</feature>
<proteinExistence type="predicted"/>
<feature type="transmembrane region" description="Helical" evidence="1">
    <location>
        <begin position="12"/>
        <end position="29"/>
    </location>
</feature>